<sequence>MQSLRAWLGENAAFCDDRLALERDSLGHARVAALASIPATTTVGRIPKSLVLSHRTSSLSLDDSTRSTLDSLPPARRLVVHVAHELLLGAQSRWHVYLASCPAKEVPVALLWDDGEASTWLQGTQVERERRRIGMNRTRLRDFYTSALPLLLRQARTTAPSFEVFALAYYLVSSRAFQVDAYHSLALVPLADVFNHSDPPHVHFASETWVCPECGKLDRCEHDDAGELVPNADVKIAAEDDTCDMVVEQAIEAGEEVFNTYGQLSNAKLLASYGFLLEANEHDAIEFDLDEATESCLPRGIPSDAFTERYSKFRTLEINICVDIDNPLLRPTDPADLNIDADGRLSTGLWCLVLAAAELSAQVSATSLITVASLAGVVGRMASEKEVAGDEGAGIATRFLPSVEEVSMHRPDLDAAALLDLAEGTEDTKVRLALQYLAGERLILERVEQQWSDLS</sequence>
<dbReference type="Proteomes" id="UP000321518">
    <property type="component" value="Unassembled WGS sequence"/>
</dbReference>
<dbReference type="PROSITE" id="PS50280">
    <property type="entry name" value="SET"/>
    <property type="match status" value="1"/>
</dbReference>
<dbReference type="InterPro" id="IPR046341">
    <property type="entry name" value="SET_dom_sf"/>
</dbReference>
<organism evidence="2 3">
    <name type="scientific">Rhodotorula toruloides</name>
    <name type="common">Yeast</name>
    <name type="synonym">Rhodosporidium toruloides</name>
    <dbReference type="NCBI Taxonomy" id="5286"/>
    <lineage>
        <taxon>Eukaryota</taxon>
        <taxon>Fungi</taxon>
        <taxon>Dikarya</taxon>
        <taxon>Basidiomycota</taxon>
        <taxon>Pucciniomycotina</taxon>
        <taxon>Microbotryomycetes</taxon>
        <taxon>Sporidiobolales</taxon>
        <taxon>Sporidiobolaceae</taxon>
        <taxon>Rhodotorula</taxon>
    </lineage>
</organism>
<dbReference type="PANTHER" id="PTHR13271:SF34">
    <property type="entry name" value="N-LYSINE METHYLTRANSFERASE SETD6"/>
    <property type="match status" value="1"/>
</dbReference>
<accession>A0A511KPF2</accession>
<evidence type="ECO:0000313" key="2">
    <source>
        <dbReference type="EMBL" id="GEM12249.1"/>
    </source>
</evidence>
<dbReference type="PANTHER" id="PTHR13271">
    <property type="entry name" value="UNCHARACTERIZED PUTATIVE METHYLTRANSFERASE"/>
    <property type="match status" value="1"/>
</dbReference>
<gene>
    <name evidence="2" type="ORF">Rt10032_c19g6266</name>
</gene>
<dbReference type="CDD" id="cd10527">
    <property type="entry name" value="SET_LSMT"/>
    <property type="match status" value="1"/>
</dbReference>
<dbReference type="InterPro" id="IPR001214">
    <property type="entry name" value="SET_dom"/>
</dbReference>
<dbReference type="SUPFAM" id="SSF82199">
    <property type="entry name" value="SET domain"/>
    <property type="match status" value="1"/>
</dbReference>
<dbReference type="AlphaFoldDB" id="A0A511KPF2"/>
<dbReference type="OrthoDB" id="441812at2759"/>
<dbReference type="InterPro" id="IPR050600">
    <property type="entry name" value="SETD3_SETD6_MTase"/>
</dbReference>
<dbReference type="GO" id="GO:0016279">
    <property type="term" value="F:protein-lysine N-methyltransferase activity"/>
    <property type="evidence" value="ECO:0007669"/>
    <property type="project" value="TreeGrafter"/>
</dbReference>
<dbReference type="Gene3D" id="3.90.1410.10">
    <property type="entry name" value="set domain protein methyltransferase, domain 1"/>
    <property type="match status" value="1"/>
</dbReference>
<dbReference type="GO" id="GO:0005634">
    <property type="term" value="C:nucleus"/>
    <property type="evidence" value="ECO:0007669"/>
    <property type="project" value="TreeGrafter"/>
</dbReference>
<protein>
    <submittedName>
        <fullName evidence="2">SET domain containing protein</fullName>
    </submittedName>
</protein>
<reference evidence="2 3" key="1">
    <citation type="submission" date="2019-07" db="EMBL/GenBank/DDBJ databases">
        <title>Rhodotorula toruloides NBRC10032 genome sequencing.</title>
        <authorList>
            <person name="Shida Y."/>
            <person name="Takaku H."/>
            <person name="Ogasawara W."/>
            <person name="Mori K."/>
        </authorList>
    </citation>
    <scope>NUCLEOTIDE SEQUENCE [LARGE SCALE GENOMIC DNA]</scope>
    <source>
        <strain evidence="2 3">NBRC10032</strain>
    </source>
</reference>
<feature type="domain" description="SET" evidence="1">
    <location>
        <begin position="17"/>
        <end position="262"/>
    </location>
</feature>
<comment type="caution">
    <text evidence="2">The sequence shown here is derived from an EMBL/GenBank/DDBJ whole genome shotgun (WGS) entry which is preliminary data.</text>
</comment>
<proteinExistence type="predicted"/>
<evidence type="ECO:0000259" key="1">
    <source>
        <dbReference type="PROSITE" id="PS50280"/>
    </source>
</evidence>
<name>A0A511KPF2_RHOTO</name>
<evidence type="ECO:0000313" key="3">
    <source>
        <dbReference type="Proteomes" id="UP000321518"/>
    </source>
</evidence>
<dbReference type="EMBL" id="BJWK01000019">
    <property type="protein sequence ID" value="GEM12249.1"/>
    <property type="molecule type" value="Genomic_DNA"/>
</dbReference>